<keyword evidence="7" id="KW-1185">Reference proteome</keyword>
<sequence length="232" mass="26250">MQFDLHIQKTLISGTRRFELDIQFASDQQRVVILGDSGAGKSLTLKAIAGLLTPDRGHIRLGETTLFDHQQRIHLAPQKRNIAYLFQEYALFPHLNVRQNIGFGLTQGWRNPDRQRSNEKVNHWLAALDLQTVADQLPHELSGGQKQRTALARALVAEPRALLLDEPFAALDPSLRILMRKELDSLQRTLQVPMILITHDPEDAHVFGDHVVHLRDGKIRHDDAPVVLSQCV</sequence>
<dbReference type="PANTHER" id="PTHR42781">
    <property type="entry name" value="SPERMIDINE/PUTRESCINE IMPORT ATP-BINDING PROTEIN POTA"/>
    <property type="match status" value="1"/>
</dbReference>
<dbReference type="InterPro" id="IPR003439">
    <property type="entry name" value="ABC_transporter-like_ATP-bd"/>
</dbReference>
<evidence type="ECO:0000256" key="1">
    <source>
        <dbReference type="ARBA" id="ARBA00022448"/>
    </source>
</evidence>
<evidence type="ECO:0000313" key="7">
    <source>
        <dbReference type="Proteomes" id="UP000637632"/>
    </source>
</evidence>
<proteinExistence type="predicted"/>
<dbReference type="PANTHER" id="PTHR42781:SF4">
    <property type="entry name" value="SPERMIDINE_PUTRESCINE IMPORT ATP-BINDING PROTEIN POTA"/>
    <property type="match status" value="1"/>
</dbReference>
<keyword evidence="2" id="KW-0472">Membrane</keyword>
<keyword evidence="3" id="KW-0547">Nucleotide-binding</keyword>
<dbReference type="Gene3D" id="3.40.50.300">
    <property type="entry name" value="P-loop containing nucleotide triphosphate hydrolases"/>
    <property type="match status" value="1"/>
</dbReference>
<keyword evidence="2" id="KW-1003">Cell membrane</keyword>
<dbReference type="RefSeq" id="WP_190477437.1">
    <property type="nucleotide sequence ID" value="NZ_JACOFT010000001.1"/>
</dbReference>
<evidence type="ECO:0000256" key="2">
    <source>
        <dbReference type="ARBA" id="ARBA00022475"/>
    </source>
</evidence>
<dbReference type="Pfam" id="PF00005">
    <property type="entry name" value="ABC_tran"/>
    <property type="match status" value="1"/>
</dbReference>
<evidence type="ECO:0000256" key="3">
    <source>
        <dbReference type="ARBA" id="ARBA00022741"/>
    </source>
</evidence>
<evidence type="ECO:0000256" key="4">
    <source>
        <dbReference type="ARBA" id="ARBA00022840"/>
    </source>
</evidence>
<comment type="caution">
    <text evidence="6">The sequence shown here is derived from an EMBL/GenBank/DDBJ whole genome shotgun (WGS) entry which is preliminary data.</text>
</comment>
<dbReference type="GO" id="GO:0005524">
    <property type="term" value="F:ATP binding"/>
    <property type="evidence" value="ECO:0007669"/>
    <property type="project" value="UniProtKB-KW"/>
</dbReference>
<dbReference type="Proteomes" id="UP000637632">
    <property type="component" value="Unassembled WGS sequence"/>
</dbReference>
<organism evidence="6 7">
    <name type="scientific">Undibacterium aquatile</name>
    <dbReference type="NCBI Taxonomy" id="1537398"/>
    <lineage>
        <taxon>Bacteria</taxon>
        <taxon>Pseudomonadati</taxon>
        <taxon>Pseudomonadota</taxon>
        <taxon>Betaproteobacteria</taxon>
        <taxon>Burkholderiales</taxon>
        <taxon>Oxalobacteraceae</taxon>
        <taxon>Undibacterium</taxon>
    </lineage>
</organism>
<feature type="domain" description="ABC transporter" evidence="5">
    <location>
        <begin position="2"/>
        <end position="230"/>
    </location>
</feature>
<reference evidence="6 7" key="1">
    <citation type="submission" date="2020-08" db="EMBL/GenBank/DDBJ databases">
        <title>Novel species isolated from subtropical streams in China.</title>
        <authorList>
            <person name="Lu H."/>
        </authorList>
    </citation>
    <scope>NUCLEOTIDE SEQUENCE [LARGE SCALE GENOMIC DNA]</scope>
    <source>
        <strain evidence="6 7">CCTCC AB 2015119</strain>
    </source>
</reference>
<dbReference type="InterPro" id="IPR050093">
    <property type="entry name" value="ABC_SmlMolc_Importer"/>
</dbReference>
<evidence type="ECO:0000259" key="5">
    <source>
        <dbReference type="PROSITE" id="PS50893"/>
    </source>
</evidence>
<accession>A0ABR6XCE4</accession>
<dbReference type="EMBL" id="JACOFT010000001">
    <property type="protein sequence ID" value="MBC3810576.1"/>
    <property type="molecule type" value="Genomic_DNA"/>
</dbReference>
<dbReference type="SUPFAM" id="SSF52540">
    <property type="entry name" value="P-loop containing nucleoside triphosphate hydrolases"/>
    <property type="match status" value="1"/>
</dbReference>
<keyword evidence="1" id="KW-0813">Transport</keyword>
<dbReference type="InterPro" id="IPR027417">
    <property type="entry name" value="P-loop_NTPase"/>
</dbReference>
<dbReference type="SMART" id="SM00382">
    <property type="entry name" value="AAA"/>
    <property type="match status" value="1"/>
</dbReference>
<gene>
    <name evidence="6" type="ORF">H8K26_03910</name>
</gene>
<keyword evidence="4 6" id="KW-0067">ATP-binding</keyword>
<dbReference type="PROSITE" id="PS50893">
    <property type="entry name" value="ABC_TRANSPORTER_2"/>
    <property type="match status" value="1"/>
</dbReference>
<protein>
    <submittedName>
        <fullName evidence="6">ATP-binding cassette domain-containing protein</fullName>
    </submittedName>
</protein>
<name>A0ABR6XCE4_9BURK</name>
<dbReference type="InterPro" id="IPR003593">
    <property type="entry name" value="AAA+_ATPase"/>
</dbReference>
<evidence type="ECO:0000313" key="6">
    <source>
        <dbReference type="EMBL" id="MBC3810576.1"/>
    </source>
</evidence>